<protein>
    <submittedName>
        <fullName evidence="2">Uncharacterized protein</fullName>
    </submittedName>
</protein>
<feature type="compositionally biased region" description="Acidic residues" evidence="1">
    <location>
        <begin position="1"/>
        <end position="13"/>
    </location>
</feature>
<reference evidence="3" key="1">
    <citation type="submission" date="2017-10" db="EMBL/GenBank/DDBJ databases">
        <title>Rapid genome shrinkage in a self-fertile nematode reveals novel sperm competition proteins.</title>
        <authorList>
            <person name="Yin D."/>
            <person name="Schwarz E.M."/>
            <person name="Thomas C.G."/>
            <person name="Felde R.L."/>
            <person name="Korf I.F."/>
            <person name="Cutter A.D."/>
            <person name="Schartner C.M."/>
            <person name="Ralston E.J."/>
            <person name="Meyer B.J."/>
            <person name="Haag E.S."/>
        </authorList>
    </citation>
    <scope>NUCLEOTIDE SEQUENCE [LARGE SCALE GENOMIC DNA]</scope>
    <source>
        <strain evidence="3">JU1422</strain>
    </source>
</reference>
<gene>
    <name evidence="2" type="primary">Cnig_chr_III.g9759</name>
    <name evidence="2" type="ORF">B9Z55_009759</name>
</gene>
<feature type="region of interest" description="Disordered" evidence="1">
    <location>
        <begin position="1"/>
        <end position="23"/>
    </location>
</feature>
<sequence length="87" mass="10349">MEMDEEEEEEEEEQKTSRTVKEVEDSLAKFRVIEEEEGEKVEVEEELEKAERNFLKGGFQAWSPNHTVDLSHMTYRSVWNPKKSRNS</sequence>
<evidence type="ECO:0000313" key="3">
    <source>
        <dbReference type="Proteomes" id="UP000230233"/>
    </source>
</evidence>
<dbReference type="AlphaFoldDB" id="A0A2G5UTE7"/>
<comment type="caution">
    <text evidence="2">The sequence shown here is derived from an EMBL/GenBank/DDBJ whole genome shotgun (WGS) entry which is preliminary data.</text>
</comment>
<accession>A0A2G5UTE7</accession>
<dbReference type="Proteomes" id="UP000230233">
    <property type="component" value="Chromosome III"/>
</dbReference>
<keyword evidence="3" id="KW-1185">Reference proteome</keyword>
<feature type="compositionally biased region" description="Basic and acidic residues" evidence="1">
    <location>
        <begin position="14"/>
        <end position="23"/>
    </location>
</feature>
<evidence type="ECO:0000256" key="1">
    <source>
        <dbReference type="SAM" id="MobiDB-lite"/>
    </source>
</evidence>
<evidence type="ECO:0000313" key="2">
    <source>
        <dbReference type="EMBL" id="PIC42800.1"/>
    </source>
</evidence>
<name>A0A2G5UTE7_9PELO</name>
<dbReference type="EMBL" id="PDUG01000003">
    <property type="protein sequence ID" value="PIC42800.1"/>
    <property type="molecule type" value="Genomic_DNA"/>
</dbReference>
<proteinExistence type="predicted"/>
<organism evidence="2 3">
    <name type="scientific">Caenorhabditis nigoni</name>
    <dbReference type="NCBI Taxonomy" id="1611254"/>
    <lineage>
        <taxon>Eukaryota</taxon>
        <taxon>Metazoa</taxon>
        <taxon>Ecdysozoa</taxon>
        <taxon>Nematoda</taxon>
        <taxon>Chromadorea</taxon>
        <taxon>Rhabditida</taxon>
        <taxon>Rhabditina</taxon>
        <taxon>Rhabditomorpha</taxon>
        <taxon>Rhabditoidea</taxon>
        <taxon>Rhabditidae</taxon>
        <taxon>Peloderinae</taxon>
        <taxon>Caenorhabditis</taxon>
    </lineage>
</organism>